<reference evidence="3" key="1">
    <citation type="submission" date="2015-01" db="EMBL/GenBank/DDBJ databases">
        <authorList>
            <person name="Aslett M.A."/>
            <person name="De Silva N."/>
        </authorList>
    </citation>
    <scope>NUCLEOTIDE SEQUENCE [LARGE SCALE GENOMIC DNA]</scope>
    <source>
        <strain evidence="3">R28058</strain>
    </source>
</reference>
<dbReference type="EMBL" id="CEKZ01000003">
    <property type="protein sequence ID" value="CEQ04000.1"/>
    <property type="molecule type" value="Genomic_DNA"/>
</dbReference>
<dbReference type="OrthoDB" id="1758071at2"/>
<accession>A0A0C7QGK6</accession>
<gene>
    <name evidence="2" type="ORF">R28058_17331</name>
</gene>
<protein>
    <submittedName>
        <fullName evidence="2">Cna B-type domain-containing protein</fullName>
    </submittedName>
</protein>
<dbReference type="RefSeq" id="WP_055338023.1">
    <property type="nucleotide sequence ID" value="NZ_CDNF01000034.1"/>
</dbReference>
<proteinExistence type="predicted"/>
<sequence length="170" mass="19851">MFGNICITGITPLDKYPNSKCKKYYKQCLNNIMLCLPDEKPEIECINEIYAKLCVDEYTILNTILGPKLVVKGRQNIKIIYTANNCQQSLHSAHWEVPFCEFVLIKDICYNECQNILDDVFIGLEHICVNEIEENFINLSLLFIICPKICDFDYCHDCRNHCTNNPRWKD</sequence>
<dbReference type="InterPro" id="IPR024300">
    <property type="entry name" value="SipL_SPOCS_dom"/>
</dbReference>
<organism evidence="2 3">
    <name type="scientific">Paraclostridium sordellii</name>
    <name type="common">Clostridium sordellii</name>
    <dbReference type="NCBI Taxonomy" id="1505"/>
    <lineage>
        <taxon>Bacteria</taxon>
        <taxon>Bacillati</taxon>
        <taxon>Bacillota</taxon>
        <taxon>Clostridia</taxon>
        <taxon>Peptostreptococcales</taxon>
        <taxon>Peptostreptococcaceae</taxon>
        <taxon>Paraclostridium</taxon>
    </lineage>
</organism>
<feature type="domain" description="SipL SPOCS" evidence="1">
    <location>
        <begin position="43"/>
        <end position="108"/>
    </location>
</feature>
<dbReference type="Pfam" id="PF12673">
    <property type="entry name" value="SipL"/>
    <property type="match status" value="1"/>
</dbReference>
<evidence type="ECO:0000313" key="2">
    <source>
        <dbReference type="EMBL" id="CEQ04000.1"/>
    </source>
</evidence>
<evidence type="ECO:0000313" key="3">
    <source>
        <dbReference type="Proteomes" id="UP000049127"/>
    </source>
</evidence>
<dbReference type="AlphaFoldDB" id="A0A0C7QGK6"/>
<name>A0A0C7QGK6_PARSO</name>
<evidence type="ECO:0000259" key="1">
    <source>
        <dbReference type="Pfam" id="PF12673"/>
    </source>
</evidence>
<dbReference type="Proteomes" id="UP000049127">
    <property type="component" value="Unassembled WGS sequence"/>
</dbReference>